<sequence>MAIFFRHPLLLPPNDRVGRVHGRPRARQARPLPPNGRVGRVRGRPRARQALPQGPPGGVGRLPRGRSRSWGGGVRPQNTVAAALSPPSAAREAGSASAAGSVAEVGPCRRRRRRQAWPRSPLCAPLVARYRVTGGRLGGENDGGR</sequence>
<accession>A0A1X6PFT2</accession>
<evidence type="ECO:0000256" key="1">
    <source>
        <dbReference type="SAM" id="MobiDB-lite"/>
    </source>
</evidence>
<feature type="region of interest" description="Disordered" evidence="1">
    <location>
        <begin position="13"/>
        <end position="120"/>
    </location>
</feature>
<evidence type="ECO:0000313" key="3">
    <source>
        <dbReference type="Proteomes" id="UP000218209"/>
    </source>
</evidence>
<proteinExistence type="predicted"/>
<gene>
    <name evidence="2" type="ORF">BU14_0072s0068</name>
</gene>
<dbReference type="Proteomes" id="UP000218209">
    <property type="component" value="Unassembled WGS sequence"/>
</dbReference>
<feature type="compositionally biased region" description="Basic residues" evidence="1">
    <location>
        <begin position="19"/>
        <end position="28"/>
    </location>
</feature>
<evidence type="ECO:0000313" key="2">
    <source>
        <dbReference type="EMBL" id="OSX79709.1"/>
    </source>
</evidence>
<dbReference type="EMBL" id="KV918787">
    <property type="protein sequence ID" value="OSX79709.1"/>
    <property type="molecule type" value="Genomic_DNA"/>
</dbReference>
<reference evidence="2 3" key="1">
    <citation type="submission" date="2017-03" db="EMBL/GenBank/DDBJ databases">
        <title>WGS assembly of Porphyra umbilicalis.</title>
        <authorList>
            <person name="Brawley S.H."/>
            <person name="Blouin N.A."/>
            <person name="Ficko-Blean E."/>
            <person name="Wheeler G.L."/>
            <person name="Lohr M."/>
            <person name="Goodson H.V."/>
            <person name="Jenkins J.W."/>
            <person name="Blaby-Haas C.E."/>
            <person name="Helliwell K.E."/>
            <person name="Chan C."/>
            <person name="Marriage T."/>
            <person name="Bhattacharya D."/>
            <person name="Klein A.S."/>
            <person name="Badis Y."/>
            <person name="Brodie J."/>
            <person name="Cao Y."/>
            <person name="Collen J."/>
            <person name="Dittami S.M."/>
            <person name="Gachon C.M."/>
            <person name="Green B.R."/>
            <person name="Karpowicz S."/>
            <person name="Kim J.W."/>
            <person name="Kudahl U."/>
            <person name="Lin S."/>
            <person name="Michel G."/>
            <person name="Mittag M."/>
            <person name="Olson B.J."/>
            <person name="Pangilinan J."/>
            <person name="Peng Y."/>
            <person name="Qiu H."/>
            <person name="Shu S."/>
            <person name="Singer J.T."/>
            <person name="Smith A.G."/>
            <person name="Sprecher B.N."/>
            <person name="Wagner V."/>
            <person name="Wang W."/>
            <person name="Wang Z.-Y."/>
            <person name="Yan J."/>
            <person name="Yarish C."/>
            <person name="Zoeuner-Riek S."/>
            <person name="Zhuang Y."/>
            <person name="Zou Y."/>
            <person name="Lindquist E.A."/>
            <person name="Grimwood J."/>
            <person name="Barry K."/>
            <person name="Rokhsar D.S."/>
            <person name="Schmutz J."/>
            <person name="Stiller J.W."/>
            <person name="Grossman A.R."/>
            <person name="Prochnik S.E."/>
        </authorList>
    </citation>
    <scope>NUCLEOTIDE SEQUENCE [LARGE SCALE GENOMIC DNA]</scope>
    <source>
        <strain evidence="2">4086291</strain>
    </source>
</reference>
<dbReference type="AlphaFoldDB" id="A0A1X6PFT2"/>
<name>A0A1X6PFT2_PORUM</name>
<protein>
    <submittedName>
        <fullName evidence="2">Uncharacterized protein</fullName>
    </submittedName>
</protein>
<organism evidence="2 3">
    <name type="scientific">Porphyra umbilicalis</name>
    <name type="common">Purple laver</name>
    <name type="synonym">Red alga</name>
    <dbReference type="NCBI Taxonomy" id="2786"/>
    <lineage>
        <taxon>Eukaryota</taxon>
        <taxon>Rhodophyta</taxon>
        <taxon>Bangiophyceae</taxon>
        <taxon>Bangiales</taxon>
        <taxon>Bangiaceae</taxon>
        <taxon>Porphyra</taxon>
    </lineage>
</organism>
<keyword evidence="3" id="KW-1185">Reference proteome</keyword>
<feature type="compositionally biased region" description="Low complexity" evidence="1">
    <location>
        <begin position="85"/>
        <end position="106"/>
    </location>
</feature>